<feature type="signal peptide" evidence="1">
    <location>
        <begin position="1"/>
        <end position="16"/>
    </location>
</feature>
<keyword evidence="3" id="KW-1185">Reference proteome</keyword>
<dbReference type="PANTHER" id="PTHR20997">
    <property type="entry name" value="EG:BACR42I17.2 PROTEIN-RELATED"/>
    <property type="match status" value="1"/>
</dbReference>
<accession>A0ABD1D5G2</accession>
<sequence length="197" mass="21918">MLLVALVGALISVSTARVIENTESKSAEESGELTEFLGEVESSCRKLTGSNETYEMMVLHAALSFEKCLDPEEVEVLDVIVNMLPEGLNLACKDNGQIFFMDDSDFNECSDKFVGYVEKCADKISNTTDAMNLSSYGPKQCDELSQVRECFEQQMVECKAPKLIEIFDLFYRPLVKASPCKNLITLNELPEIESNAI</sequence>
<dbReference type="Proteomes" id="UP001562425">
    <property type="component" value="Unassembled WGS sequence"/>
</dbReference>
<reference evidence="2 3" key="1">
    <citation type="submission" date="2024-05" db="EMBL/GenBank/DDBJ databases">
        <title>Culex pipiens pipiens assembly and annotation.</title>
        <authorList>
            <person name="Alout H."/>
            <person name="Durand T."/>
        </authorList>
    </citation>
    <scope>NUCLEOTIDE SEQUENCE [LARGE SCALE GENOMIC DNA]</scope>
    <source>
        <strain evidence="2">HA-2024</strain>
        <tissue evidence="2">Whole body</tissue>
    </source>
</reference>
<name>A0ABD1D5G2_CULPP</name>
<feature type="chain" id="PRO_5044848968" description="Secreted protein" evidence="1">
    <location>
        <begin position="17"/>
        <end position="197"/>
    </location>
</feature>
<evidence type="ECO:0000313" key="2">
    <source>
        <dbReference type="EMBL" id="KAL1394610.1"/>
    </source>
</evidence>
<gene>
    <name evidence="2" type="ORF">pipiens_011825</name>
</gene>
<comment type="caution">
    <text evidence="2">The sequence shown here is derived from an EMBL/GenBank/DDBJ whole genome shotgun (WGS) entry which is preliminary data.</text>
</comment>
<dbReference type="Pfam" id="PF07165">
    <property type="entry name" value="DUF1397"/>
    <property type="match status" value="1"/>
</dbReference>
<protein>
    <recommendedName>
        <fullName evidence="4">Secreted protein</fullName>
    </recommendedName>
</protein>
<evidence type="ECO:0000313" key="3">
    <source>
        <dbReference type="Proteomes" id="UP001562425"/>
    </source>
</evidence>
<dbReference type="EMBL" id="JBEHCU010007525">
    <property type="protein sequence ID" value="KAL1394610.1"/>
    <property type="molecule type" value="Genomic_DNA"/>
</dbReference>
<evidence type="ECO:0008006" key="4">
    <source>
        <dbReference type="Google" id="ProtNLM"/>
    </source>
</evidence>
<proteinExistence type="predicted"/>
<keyword evidence="1" id="KW-0732">Signal</keyword>
<dbReference type="InterPro" id="IPR009832">
    <property type="entry name" value="DUF1397"/>
</dbReference>
<organism evidence="2 3">
    <name type="scientific">Culex pipiens pipiens</name>
    <name type="common">Northern house mosquito</name>
    <dbReference type="NCBI Taxonomy" id="38569"/>
    <lineage>
        <taxon>Eukaryota</taxon>
        <taxon>Metazoa</taxon>
        <taxon>Ecdysozoa</taxon>
        <taxon>Arthropoda</taxon>
        <taxon>Hexapoda</taxon>
        <taxon>Insecta</taxon>
        <taxon>Pterygota</taxon>
        <taxon>Neoptera</taxon>
        <taxon>Endopterygota</taxon>
        <taxon>Diptera</taxon>
        <taxon>Nematocera</taxon>
        <taxon>Culicoidea</taxon>
        <taxon>Culicidae</taxon>
        <taxon>Culicinae</taxon>
        <taxon>Culicini</taxon>
        <taxon>Culex</taxon>
        <taxon>Culex</taxon>
    </lineage>
</organism>
<evidence type="ECO:0000256" key="1">
    <source>
        <dbReference type="SAM" id="SignalP"/>
    </source>
</evidence>
<dbReference type="AlphaFoldDB" id="A0ABD1D5G2"/>
<dbReference type="PANTHER" id="PTHR20997:SF2">
    <property type="entry name" value="EG:BACR42I17.2 PROTEIN-RELATED"/>
    <property type="match status" value="1"/>
</dbReference>